<evidence type="ECO:0000313" key="16">
    <source>
        <dbReference type="Proteomes" id="UP000444721"/>
    </source>
</evidence>
<evidence type="ECO:0000256" key="11">
    <source>
        <dbReference type="SAM" id="Coils"/>
    </source>
</evidence>
<dbReference type="GO" id="GO:0003723">
    <property type="term" value="F:RNA binding"/>
    <property type="evidence" value="ECO:0007669"/>
    <property type="project" value="TreeGrafter"/>
</dbReference>
<dbReference type="GO" id="GO:0005524">
    <property type="term" value="F:ATP binding"/>
    <property type="evidence" value="ECO:0007669"/>
    <property type="project" value="UniProtKB-KW"/>
</dbReference>
<dbReference type="Pfam" id="PF21010">
    <property type="entry name" value="HA2_C"/>
    <property type="match status" value="1"/>
</dbReference>
<keyword evidence="8" id="KW-0508">mRNA splicing</keyword>
<name>A0A6A5C1U6_NAEFO</name>
<dbReference type="InterPro" id="IPR003593">
    <property type="entry name" value="AAA+_ATPase"/>
</dbReference>
<evidence type="ECO:0000259" key="14">
    <source>
        <dbReference type="PROSITE" id="PS51194"/>
    </source>
</evidence>
<evidence type="ECO:0000256" key="6">
    <source>
        <dbReference type="ARBA" id="ARBA00022806"/>
    </source>
</evidence>
<dbReference type="SMART" id="SM00382">
    <property type="entry name" value="AAA"/>
    <property type="match status" value="1"/>
</dbReference>
<dbReference type="GO" id="GO:0006397">
    <property type="term" value="P:mRNA processing"/>
    <property type="evidence" value="ECO:0007669"/>
    <property type="project" value="UniProtKB-KW"/>
</dbReference>
<dbReference type="SMART" id="SM00847">
    <property type="entry name" value="HA2"/>
    <property type="match status" value="1"/>
</dbReference>
<keyword evidence="5" id="KW-0378">Hydrolase</keyword>
<dbReference type="AlphaFoldDB" id="A0A6A5C1U6"/>
<evidence type="ECO:0000256" key="2">
    <source>
        <dbReference type="ARBA" id="ARBA00012552"/>
    </source>
</evidence>
<dbReference type="GO" id="GO:0071013">
    <property type="term" value="C:catalytic step 2 spliceosome"/>
    <property type="evidence" value="ECO:0007669"/>
    <property type="project" value="TreeGrafter"/>
</dbReference>
<dbReference type="InterPro" id="IPR007502">
    <property type="entry name" value="Helicase-assoc_dom"/>
</dbReference>
<dbReference type="CDD" id="cd18791">
    <property type="entry name" value="SF2_C_RHA"/>
    <property type="match status" value="1"/>
</dbReference>
<organism evidence="15 16">
    <name type="scientific">Naegleria fowleri</name>
    <name type="common">Brain eating amoeba</name>
    <dbReference type="NCBI Taxonomy" id="5763"/>
    <lineage>
        <taxon>Eukaryota</taxon>
        <taxon>Discoba</taxon>
        <taxon>Heterolobosea</taxon>
        <taxon>Tetramitia</taxon>
        <taxon>Eutetramitia</taxon>
        <taxon>Vahlkampfiidae</taxon>
        <taxon>Naegleria</taxon>
    </lineage>
</organism>
<dbReference type="FunFam" id="3.40.50.300:FF:000726">
    <property type="entry name" value="Pre-mRNA-splicing factor ATP-dependent RNA helicase"/>
    <property type="match status" value="1"/>
</dbReference>
<dbReference type="PANTHER" id="PTHR18934">
    <property type="entry name" value="ATP-DEPENDENT RNA HELICASE"/>
    <property type="match status" value="1"/>
</dbReference>
<evidence type="ECO:0000256" key="4">
    <source>
        <dbReference type="ARBA" id="ARBA00022741"/>
    </source>
</evidence>
<evidence type="ECO:0000256" key="10">
    <source>
        <dbReference type="ARBA" id="ARBA00047984"/>
    </source>
</evidence>
<dbReference type="GeneID" id="68119994"/>
<dbReference type="InterPro" id="IPR027417">
    <property type="entry name" value="P-loop_NTPase"/>
</dbReference>
<feature type="compositionally biased region" description="Polar residues" evidence="12">
    <location>
        <begin position="191"/>
        <end position="223"/>
    </location>
</feature>
<keyword evidence="4" id="KW-0547">Nucleotide-binding</keyword>
<dbReference type="PROSITE" id="PS51194">
    <property type="entry name" value="HELICASE_CTER"/>
    <property type="match status" value="1"/>
</dbReference>
<evidence type="ECO:0000256" key="12">
    <source>
        <dbReference type="SAM" id="MobiDB-lite"/>
    </source>
</evidence>
<feature type="compositionally biased region" description="Low complexity" evidence="12">
    <location>
        <begin position="97"/>
        <end position="114"/>
    </location>
</feature>
<protein>
    <recommendedName>
        <fullName evidence="2">RNA helicase</fullName>
        <ecNumber evidence="2">3.6.4.13</ecNumber>
    </recommendedName>
</protein>
<keyword evidence="11" id="KW-0175">Coiled coil</keyword>
<dbReference type="InterPro" id="IPR011709">
    <property type="entry name" value="DEAD-box_helicase_OB_fold"/>
</dbReference>
<feature type="coiled-coil region" evidence="11">
    <location>
        <begin position="275"/>
        <end position="314"/>
    </location>
</feature>
<dbReference type="OrthoDB" id="10253254at2759"/>
<keyword evidence="9" id="KW-0539">Nucleus</keyword>
<dbReference type="Pfam" id="PF07717">
    <property type="entry name" value="OB_NTP_bind"/>
    <property type="match status" value="1"/>
</dbReference>
<dbReference type="PROSITE" id="PS51192">
    <property type="entry name" value="HELICASE_ATP_BIND_1"/>
    <property type="match status" value="1"/>
</dbReference>
<evidence type="ECO:0000256" key="8">
    <source>
        <dbReference type="ARBA" id="ARBA00023187"/>
    </source>
</evidence>
<dbReference type="InterPro" id="IPR001650">
    <property type="entry name" value="Helicase_C-like"/>
</dbReference>
<accession>A0A6A5C1U6</accession>
<dbReference type="GO" id="GO:0008380">
    <property type="term" value="P:RNA splicing"/>
    <property type="evidence" value="ECO:0007669"/>
    <property type="project" value="UniProtKB-KW"/>
</dbReference>
<dbReference type="Pfam" id="PF04408">
    <property type="entry name" value="WHD_HA2"/>
    <property type="match status" value="1"/>
</dbReference>
<dbReference type="InterPro" id="IPR048333">
    <property type="entry name" value="HA2_WH"/>
</dbReference>
<dbReference type="VEuPathDB" id="AmoebaDB:NF0051250"/>
<dbReference type="Gene3D" id="1.20.120.1080">
    <property type="match status" value="1"/>
</dbReference>
<evidence type="ECO:0000259" key="13">
    <source>
        <dbReference type="PROSITE" id="PS51192"/>
    </source>
</evidence>
<reference evidence="15 16" key="1">
    <citation type="journal article" date="2019" name="Sci. Rep.">
        <title>Nanopore sequencing improves the draft genome of the human pathogenic amoeba Naegleria fowleri.</title>
        <authorList>
            <person name="Liechti N."/>
            <person name="Schurch N."/>
            <person name="Bruggmann R."/>
            <person name="Wittwer M."/>
        </authorList>
    </citation>
    <scope>NUCLEOTIDE SEQUENCE [LARGE SCALE GENOMIC DNA]</scope>
    <source>
        <strain evidence="15 16">ATCC 30894</strain>
    </source>
</reference>
<evidence type="ECO:0000256" key="1">
    <source>
        <dbReference type="ARBA" id="ARBA00004123"/>
    </source>
</evidence>
<comment type="subcellular location">
    <subcellularLocation>
        <location evidence="1">Nucleus</location>
    </subcellularLocation>
</comment>
<feature type="compositionally biased region" description="Polar residues" evidence="12">
    <location>
        <begin position="158"/>
        <end position="175"/>
    </location>
</feature>
<keyword evidence="7" id="KW-0067">ATP-binding</keyword>
<dbReference type="InterPro" id="IPR002464">
    <property type="entry name" value="DNA/RNA_helicase_DEAH_CS"/>
</dbReference>
<keyword evidence="6" id="KW-0347">Helicase</keyword>
<dbReference type="Pfam" id="PF00270">
    <property type="entry name" value="DEAD"/>
    <property type="match status" value="1"/>
</dbReference>
<dbReference type="InterPro" id="IPR011545">
    <property type="entry name" value="DEAD/DEAH_box_helicase_dom"/>
</dbReference>
<keyword evidence="3" id="KW-0507">mRNA processing</keyword>
<dbReference type="SMART" id="SM00487">
    <property type="entry name" value="DEXDc"/>
    <property type="match status" value="1"/>
</dbReference>
<evidence type="ECO:0000256" key="5">
    <source>
        <dbReference type="ARBA" id="ARBA00022801"/>
    </source>
</evidence>
<gene>
    <name evidence="15" type="ORF">FDP41_012779</name>
</gene>
<sequence length="1079" mass="122907">MSTTTTRTTLSSSLEQWVSDELYEIIKYSSGAVSAYVINLAKKYRSNPSRLVNELEKELLGEDSSGMSNTHEILDRFARQLILKLPEAHAQGETNISSSATSKSSKSVSKYSSSSSFLDEENVSNLLVLSDEEEYSGSSTKKSSKKRKKAKNVHLRTKNTSENAEQEEGNANLNFLETPPKKSKYEDENLENQSEGITENLASEQQQQEEITPQNEEQPSTTSADEKTSSQKRRLTREELVEQRSKALGDRKRVLEDLRKKSRHHYLTERERKLLRELENQLIEEEIGKKDYELDEAERLARETKRRVLQYSKSKNNTRKMDYYQLPENYYDPETGVSRNKERLELIKKREDYSYHDHQGHRISEQRKLENDLIEQSTMKFGAADRVKQAEQEQKVDLVVEDEIEFIQEILEGKREMPEELKKELGLTDSKQLNKTAVDKVTSMQEFRKTLPIYSMRDKLIQAVHEHQVIIIVGETGSGKTTQLTQYLHEAGYTQNGKKIGCTQPRRVAAMSVAARVADEMNTKLGEKVGYTIRFEDCTSENTIIKYMTDGMLLREFLKEPDLASYSVLMIDEAHERSLHTDILFGLVKDIARYRSDIRLIISSATVEAEKFSRYFDGAPIFNVPGRKFPVDIYYTKAPENNYLDAAVVTVLQIHLSQPDGDILVFLTGQDEIEKCEEALKERIKMISSKAKELIVVPIYSTLPSDQQAKIFEPTPPGARKCVLATNIAETSLTIDGIVYVIDSGYCKQNSYNPRTGMSSLVVTPISKAAAIQRAGRAGRVAPGKCFRLYTSYSFHNELEESPVPEIQRTNLGNVVLSLKSLGINDLVHFDFMDPPPHETLIAALEQLYALGALNDDGDLTSMGRRMAEFPLDPQLSRMLIASEKYACSEEIVTICAMLSVNNAIFYRPKDRELQADNAKKSFEHPHGDHLTLLNVYNEWAETGYSVSWCQQHFIQERSMLRAKKIREQLVQLMERVEMEMLSNPQDSEAIRKAITSGFFYNVATLEGHTGSYRTMHKKQTVYIHPSSCLFVGNDKDKLVTVVGDPKLAPKDQKELPKWVVFFELGSHHTRIHEASHCD</sequence>
<comment type="caution">
    <text evidence="15">The sequence shown here is derived from an EMBL/GenBank/DDBJ whole genome shotgun (WGS) entry which is preliminary data.</text>
</comment>
<evidence type="ECO:0000256" key="7">
    <source>
        <dbReference type="ARBA" id="ARBA00022840"/>
    </source>
</evidence>
<dbReference type="SMART" id="SM00490">
    <property type="entry name" value="HELICc"/>
    <property type="match status" value="1"/>
</dbReference>
<dbReference type="InterPro" id="IPR014001">
    <property type="entry name" value="Helicase_ATP-bd"/>
</dbReference>
<feature type="domain" description="Helicase ATP-binding" evidence="13">
    <location>
        <begin position="461"/>
        <end position="625"/>
    </location>
</feature>
<feature type="region of interest" description="Disordered" evidence="12">
    <location>
        <begin position="132"/>
        <end position="245"/>
    </location>
</feature>
<dbReference type="FunFam" id="1.20.120.1080:FF:000001">
    <property type="entry name" value="Pre-mRNA-splicing factor ATP-dependent RNA helicase"/>
    <property type="match status" value="1"/>
</dbReference>
<feature type="compositionally biased region" description="Basic residues" evidence="12">
    <location>
        <begin position="142"/>
        <end position="157"/>
    </location>
</feature>
<keyword evidence="16" id="KW-1185">Reference proteome</keyword>
<dbReference type="SUPFAM" id="SSF52540">
    <property type="entry name" value="P-loop containing nucleoside triphosphate hydrolases"/>
    <property type="match status" value="1"/>
</dbReference>
<dbReference type="Gene3D" id="3.40.50.300">
    <property type="entry name" value="P-loop containing nucleotide triphosphate hydrolases"/>
    <property type="match status" value="2"/>
</dbReference>
<feature type="region of interest" description="Disordered" evidence="12">
    <location>
        <begin position="91"/>
        <end position="114"/>
    </location>
</feature>
<dbReference type="PROSITE" id="PS00690">
    <property type="entry name" value="DEAH_ATP_HELICASE"/>
    <property type="match status" value="1"/>
</dbReference>
<evidence type="ECO:0000256" key="9">
    <source>
        <dbReference type="ARBA" id="ARBA00023242"/>
    </source>
</evidence>
<feature type="compositionally biased region" description="Basic and acidic residues" evidence="12">
    <location>
        <begin position="236"/>
        <end position="245"/>
    </location>
</feature>
<proteinExistence type="predicted"/>
<dbReference type="EC" id="3.6.4.13" evidence="2"/>
<feature type="domain" description="Helicase C-terminal" evidence="14">
    <location>
        <begin position="643"/>
        <end position="823"/>
    </location>
</feature>
<dbReference type="VEuPathDB" id="AmoebaDB:NfTy_080420"/>
<dbReference type="PANTHER" id="PTHR18934:SF83">
    <property type="entry name" value="PRE-MRNA-SPLICING FACTOR ATP-DEPENDENT RNA HELICASE DHX16"/>
    <property type="match status" value="1"/>
</dbReference>
<comment type="catalytic activity">
    <reaction evidence="10">
        <text>ATP + H2O = ADP + phosphate + H(+)</text>
        <dbReference type="Rhea" id="RHEA:13065"/>
        <dbReference type="ChEBI" id="CHEBI:15377"/>
        <dbReference type="ChEBI" id="CHEBI:15378"/>
        <dbReference type="ChEBI" id="CHEBI:30616"/>
        <dbReference type="ChEBI" id="CHEBI:43474"/>
        <dbReference type="ChEBI" id="CHEBI:456216"/>
        <dbReference type="EC" id="3.6.4.13"/>
    </reaction>
</comment>
<dbReference type="FunFam" id="3.40.50.300:FF:000007">
    <property type="entry name" value="Pre-mRNA-splicing factor ATP-dependent RNA helicase"/>
    <property type="match status" value="1"/>
</dbReference>
<dbReference type="Pfam" id="PF00271">
    <property type="entry name" value="Helicase_C"/>
    <property type="match status" value="1"/>
</dbReference>
<dbReference type="GO" id="GO:0003724">
    <property type="term" value="F:RNA helicase activity"/>
    <property type="evidence" value="ECO:0007669"/>
    <property type="project" value="UniProtKB-EC"/>
</dbReference>
<dbReference type="EMBL" id="VFQX01000016">
    <property type="protein sequence ID" value="KAF0980991.1"/>
    <property type="molecule type" value="Genomic_DNA"/>
</dbReference>
<evidence type="ECO:0000256" key="3">
    <source>
        <dbReference type="ARBA" id="ARBA00022664"/>
    </source>
</evidence>
<dbReference type="RefSeq" id="XP_044565704.1">
    <property type="nucleotide sequence ID" value="XM_044703335.1"/>
</dbReference>
<dbReference type="VEuPathDB" id="AmoebaDB:FDP41_012779"/>
<dbReference type="GO" id="GO:0016787">
    <property type="term" value="F:hydrolase activity"/>
    <property type="evidence" value="ECO:0007669"/>
    <property type="project" value="UniProtKB-KW"/>
</dbReference>
<dbReference type="Proteomes" id="UP000444721">
    <property type="component" value="Unassembled WGS sequence"/>
</dbReference>
<evidence type="ECO:0000313" key="15">
    <source>
        <dbReference type="EMBL" id="KAF0980991.1"/>
    </source>
</evidence>
<dbReference type="GO" id="GO:0071006">
    <property type="term" value="C:U2-type catalytic step 1 spliceosome"/>
    <property type="evidence" value="ECO:0007669"/>
    <property type="project" value="UniProtKB-ARBA"/>
</dbReference>